<feature type="signal peptide" evidence="2">
    <location>
        <begin position="1"/>
        <end position="24"/>
    </location>
</feature>
<reference evidence="4 5" key="1">
    <citation type="submission" date="2019-03" db="EMBL/GenBank/DDBJ databases">
        <title>Genomic Encyclopedia of Type Strains, Phase III (KMG-III): the genomes of soil and plant-associated and newly described type strains.</title>
        <authorList>
            <person name="Whitman W."/>
        </authorList>
    </citation>
    <scope>NUCLEOTIDE SEQUENCE [LARGE SCALE GENOMIC DNA]</scope>
    <source>
        <strain evidence="4 5">CGMCC 1.7002</strain>
    </source>
</reference>
<sequence length="375" mass="40029">MKKMTSKLLTTTALLALMAPAGFADNHTLSTDTQTGVEADVSVDTQDGVQVDGEVNTDVNADAATMGKDGAMGTNAGVDANALLATNLLDKQVFVEGESGAESVGNIHDVVMDEKGNAEWIIIGVGGFLGLGEKEVALSVEDITWVERDGERVIVTSMTKADLEAAPAFDRAKLESEGEYTSERLSWTEEGQQWLNETQQNVENTMDNATNNDGEQAPTPPQDGENTEMSAEGDMNADTEMSAEGEMNTDGSTQMNTDMGWNWEDEGMETVATGELSAEELMGTRVYGPDREDVGEISDVLMTQDGQVTAYIVDVGGFLGLGEKPVALAASELKIYTDANGGLRVRSDFTKATLESGPTYSEEEYTNNPDGIIIK</sequence>
<feature type="chain" id="PRO_5020779492" evidence="2">
    <location>
        <begin position="25"/>
        <end position="375"/>
    </location>
</feature>
<gene>
    <name evidence="4" type="ORF">ATL17_1094</name>
</gene>
<evidence type="ECO:0000259" key="3">
    <source>
        <dbReference type="Pfam" id="PF05239"/>
    </source>
</evidence>
<evidence type="ECO:0000256" key="1">
    <source>
        <dbReference type="SAM" id="MobiDB-lite"/>
    </source>
</evidence>
<dbReference type="PANTHER" id="PTHR36505">
    <property type="entry name" value="BLR1072 PROTEIN"/>
    <property type="match status" value="1"/>
</dbReference>
<dbReference type="PANTHER" id="PTHR36505:SF1">
    <property type="entry name" value="BLR1072 PROTEIN"/>
    <property type="match status" value="1"/>
</dbReference>
<evidence type="ECO:0000256" key="2">
    <source>
        <dbReference type="SAM" id="SignalP"/>
    </source>
</evidence>
<dbReference type="InterPro" id="IPR027275">
    <property type="entry name" value="PRC-brl_dom"/>
</dbReference>
<dbReference type="Pfam" id="PF05239">
    <property type="entry name" value="PRC"/>
    <property type="match status" value="2"/>
</dbReference>
<dbReference type="RefSeq" id="WP_133571731.1">
    <property type="nucleotide sequence ID" value="NZ_SNYR01000001.1"/>
</dbReference>
<accession>A0A4R6VWA2</accession>
<feature type="region of interest" description="Disordered" evidence="1">
    <location>
        <begin position="205"/>
        <end position="232"/>
    </location>
</feature>
<organism evidence="4 5">
    <name type="scientific">Maritalea mobilis</name>
    <dbReference type="NCBI Taxonomy" id="483324"/>
    <lineage>
        <taxon>Bacteria</taxon>
        <taxon>Pseudomonadati</taxon>
        <taxon>Pseudomonadota</taxon>
        <taxon>Alphaproteobacteria</taxon>
        <taxon>Hyphomicrobiales</taxon>
        <taxon>Devosiaceae</taxon>
        <taxon>Maritalea</taxon>
    </lineage>
</organism>
<proteinExistence type="predicted"/>
<dbReference type="EMBL" id="SNYR01000001">
    <property type="protein sequence ID" value="TDQ67087.1"/>
    <property type="molecule type" value="Genomic_DNA"/>
</dbReference>
<evidence type="ECO:0000313" key="5">
    <source>
        <dbReference type="Proteomes" id="UP000295391"/>
    </source>
</evidence>
<feature type="compositionally biased region" description="Polar residues" evidence="1">
    <location>
        <begin position="205"/>
        <end position="214"/>
    </location>
</feature>
<dbReference type="SUPFAM" id="SSF50346">
    <property type="entry name" value="PRC-barrel domain"/>
    <property type="match status" value="2"/>
</dbReference>
<dbReference type="AlphaFoldDB" id="A0A4R6VWA2"/>
<name>A0A4R6VWA2_9HYPH</name>
<comment type="caution">
    <text evidence="4">The sequence shown here is derived from an EMBL/GenBank/DDBJ whole genome shotgun (WGS) entry which is preliminary data.</text>
</comment>
<dbReference type="OrthoDB" id="7876889at2"/>
<dbReference type="InterPro" id="IPR011033">
    <property type="entry name" value="PRC_barrel-like_sf"/>
</dbReference>
<feature type="domain" description="PRC-barrel" evidence="3">
    <location>
        <begin position="275"/>
        <end position="331"/>
    </location>
</feature>
<keyword evidence="5" id="KW-1185">Reference proteome</keyword>
<dbReference type="Proteomes" id="UP000295391">
    <property type="component" value="Unassembled WGS sequence"/>
</dbReference>
<feature type="domain" description="PRC-barrel" evidence="3">
    <location>
        <begin position="85"/>
        <end position="160"/>
    </location>
</feature>
<protein>
    <submittedName>
        <fullName evidence="4">PRC-barrel domain protein</fullName>
    </submittedName>
</protein>
<keyword evidence="2" id="KW-0732">Signal</keyword>
<dbReference type="Gene3D" id="2.30.30.240">
    <property type="entry name" value="PRC-barrel domain"/>
    <property type="match status" value="2"/>
</dbReference>
<evidence type="ECO:0000313" key="4">
    <source>
        <dbReference type="EMBL" id="TDQ67087.1"/>
    </source>
</evidence>